<organism evidence="1 2">
    <name type="scientific">Panagrolaimus sp. JU765</name>
    <dbReference type="NCBI Taxonomy" id="591449"/>
    <lineage>
        <taxon>Eukaryota</taxon>
        <taxon>Metazoa</taxon>
        <taxon>Ecdysozoa</taxon>
        <taxon>Nematoda</taxon>
        <taxon>Chromadorea</taxon>
        <taxon>Rhabditida</taxon>
        <taxon>Tylenchina</taxon>
        <taxon>Panagrolaimomorpha</taxon>
        <taxon>Panagrolaimoidea</taxon>
        <taxon>Panagrolaimidae</taxon>
        <taxon>Panagrolaimus</taxon>
    </lineage>
</organism>
<proteinExistence type="predicted"/>
<accession>A0AC34QXN6</accession>
<name>A0AC34QXN6_9BILA</name>
<dbReference type="Proteomes" id="UP000887576">
    <property type="component" value="Unplaced"/>
</dbReference>
<reference evidence="2" key="1">
    <citation type="submission" date="2022-11" db="UniProtKB">
        <authorList>
            <consortium name="WormBaseParasite"/>
        </authorList>
    </citation>
    <scope>IDENTIFICATION</scope>
</reference>
<sequence>MSIPNDDYDMDFTDSYELESELAEVLNRYAAKKNSISIPEPNLARRNTIAVTSRKQSVDEFMGYERQREKPAQLKLEKEIEMAQKRANELRILQSVRQLTAIEIEELKKVELEEFEARRKLKRTKDAALRAKRYRIRRAANNDAFSQPVENLFDVGESQSPEDLRPLSSNSFPDPMTSAAAFISKLTGSLSPTRKRAHSPSSSFQCSQCDAQFSVFGNFVAHMRSQHLKPGSDEPSICRICKASFQNSQTRLVHMVEHFISTQTTYSCQQCAKVFDSASHYRQHHTNYHTEVLQRCGICLQIFTQPSVYQEHVMSHVLADTNLVARHFLNHAADYGADLKQEEDSGQSLEDSEDGPSSVGAMFTCHCGQQFEDQNGLTSHALEHLNETLPGYVETNQTSFDCPKCPKRFASLSALQGHSHVHMNTKLFKCDKCGQTFATGARLHQHKLKHQNKSDLKCRICDKRFPSGEHLQSHMKLHEKNLNNFGGTKKETLEV</sequence>
<evidence type="ECO:0000313" key="2">
    <source>
        <dbReference type="WBParaSite" id="JU765_v2.g20178.t2"/>
    </source>
</evidence>
<protein>
    <submittedName>
        <fullName evidence="2">C2H2-type domain-containing protein</fullName>
    </submittedName>
</protein>
<dbReference type="WBParaSite" id="JU765_v2.g20178.t2">
    <property type="protein sequence ID" value="JU765_v2.g20178.t2"/>
    <property type="gene ID" value="JU765_v2.g20178"/>
</dbReference>
<evidence type="ECO:0000313" key="1">
    <source>
        <dbReference type="Proteomes" id="UP000887576"/>
    </source>
</evidence>